<proteinExistence type="predicted"/>
<keyword evidence="2" id="KW-1185">Reference proteome</keyword>
<gene>
    <name evidence="1" type="ORF">BOTBODRAFT_113785</name>
</gene>
<dbReference type="HOGENOM" id="CLU_026593_0_0_1"/>
<dbReference type="InParanoid" id="A0A067MB83"/>
<dbReference type="STRING" id="930990.A0A067MB83"/>
<organism evidence="1 2">
    <name type="scientific">Botryobasidium botryosum (strain FD-172 SS1)</name>
    <dbReference type="NCBI Taxonomy" id="930990"/>
    <lineage>
        <taxon>Eukaryota</taxon>
        <taxon>Fungi</taxon>
        <taxon>Dikarya</taxon>
        <taxon>Basidiomycota</taxon>
        <taxon>Agaricomycotina</taxon>
        <taxon>Agaricomycetes</taxon>
        <taxon>Cantharellales</taxon>
        <taxon>Botryobasidiaceae</taxon>
        <taxon>Botryobasidium</taxon>
    </lineage>
</organism>
<name>A0A067MB83_BOTB1</name>
<protein>
    <submittedName>
        <fullName evidence="1">Uncharacterized protein</fullName>
    </submittedName>
</protein>
<evidence type="ECO:0000313" key="2">
    <source>
        <dbReference type="Proteomes" id="UP000027195"/>
    </source>
</evidence>
<accession>A0A067MB83</accession>
<reference evidence="2" key="1">
    <citation type="journal article" date="2014" name="Proc. Natl. Acad. Sci. U.S.A.">
        <title>Extensive sampling of basidiomycete genomes demonstrates inadequacy of the white-rot/brown-rot paradigm for wood decay fungi.</title>
        <authorList>
            <person name="Riley R."/>
            <person name="Salamov A.A."/>
            <person name="Brown D.W."/>
            <person name="Nagy L.G."/>
            <person name="Floudas D."/>
            <person name="Held B.W."/>
            <person name="Levasseur A."/>
            <person name="Lombard V."/>
            <person name="Morin E."/>
            <person name="Otillar R."/>
            <person name="Lindquist E.A."/>
            <person name="Sun H."/>
            <person name="LaButti K.M."/>
            <person name="Schmutz J."/>
            <person name="Jabbour D."/>
            <person name="Luo H."/>
            <person name="Baker S.E."/>
            <person name="Pisabarro A.G."/>
            <person name="Walton J.D."/>
            <person name="Blanchette R.A."/>
            <person name="Henrissat B."/>
            <person name="Martin F."/>
            <person name="Cullen D."/>
            <person name="Hibbett D.S."/>
            <person name="Grigoriev I.V."/>
        </authorList>
    </citation>
    <scope>NUCLEOTIDE SEQUENCE [LARGE SCALE GENOMIC DNA]</scope>
    <source>
        <strain evidence="2">FD-172 SS1</strain>
    </source>
</reference>
<evidence type="ECO:0000313" key="1">
    <source>
        <dbReference type="EMBL" id="KDQ11950.1"/>
    </source>
</evidence>
<dbReference type="PANTHER" id="PTHR46579:SF1">
    <property type="entry name" value="F5_8 TYPE C DOMAIN-CONTAINING PROTEIN"/>
    <property type="match status" value="1"/>
</dbReference>
<sequence length="248" mass="28293">MPAVAKLMNMKGHNGVCPCRACTIVGIRIKGSKNNTHYVPLHCSGPGSSYHPLNLPLRTHDQFMTNARDVEEAASHAESDWLAKQYGIKGIPALAALGSLSFPTSFPYDFMHLVWENIVKTLILLWTGKFKPFKQDNGPYRIRKTVWDAIGKATEQAGSTIPSAFGCRVPNIAERRSEFSAEAYSIWTLFLGPVLLRKQFNDEQYYHHFCKLIRLLTICIRYELTTKDVSELWKGFADWVLQYKRYLF</sequence>
<dbReference type="AlphaFoldDB" id="A0A067MB83"/>
<dbReference type="PANTHER" id="PTHR46579">
    <property type="entry name" value="F5/8 TYPE C DOMAIN-CONTAINING PROTEIN-RELATED"/>
    <property type="match status" value="1"/>
</dbReference>
<dbReference type="OrthoDB" id="2404451at2759"/>
<dbReference type="EMBL" id="KL198054">
    <property type="protein sequence ID" value="KDQ11950.1"/>
    <property type="molecule type" value="Genomic_DNA"/>
</dbReference>
<dbReference type="Proteomes" id="UP000027195">
    <property type="component" value="Unassembled WGS sequence"/>
</dbReference>